<dbReference type="GeneID" id="55563153"/>
<dbReference type="EMBL" id="CADILE010000001">
    <property type="protein sequence ID" value="CAB3819695.1"/>
    <property type="molecule type" value="Genomic_DNA"/>
</dbReference>
<dbReference type="RefSeq" id="WP_049071626.1">
    <property type="nucleotide sequence ID" value="NZ_CADIJL010000004.1"/>
</dbReference>
<keyword evidence="13" id="KW-1185">Reference proteome</keyword>
<accession>A0A6S7CS64</accession>
<evidence type="ECO:0000313" key="11">
    <source>
        <dbReference type="EMBL" id="CAB3938665.1"/>
    </source>
</evidence>
<gene>
    <name evidence="6 10" type="primary">minC</name>
    <name evidence="10" type="ORF">LMG3328_00193</name>
    <name evidence="11" type="ORF">LMG7053_00131</name>
</gene>
<organism evidence="10 12">
    <name type="scientific">Achromobacter ruhlandii</name>
    <dbReference type="NCBI Taxonomy" id="72557"/>
    <lineage>
        <taxon>Bacteria</taxon>
        <taxon>Pseudomonadati</taxon>
        <taxon>Pseudomonadota</taxon>
        <taxon>Betaproteobacteria</taxon>
        <taxon>Burkholderiales</taxon>
        <taxon>Alcaligenaceae</taxon>
        <taxon>Achromobacter</taxon>
    </lineage>
</organism>
<dbReference type="GO" id="GO:0000902">
    <property type="term" value="P:cell morphogenesis"/>
    <property type="evidence" value="ECO:0007669"/>
    <property type="project" value="InterPro"/>
</dbReference>
<dbReference type="NCBIfam" id="TIGR01222">
    <property type="entry name" value="minC"/>
    <property type="match status" value="1"/>
</dbReference>
<protein>
    <recommendedName>
        <fullName evidence="6">Probable septum site-determining protein MinC</fullName>
    </recommendedName>
</protein>
<dbReference type="GO" id="GO:0000917">
    <property type="term" value="P:division septum assembly"/>
    <property type="evidence" value="ECO:0007669"/>
    <property type="project" value="UniProtKB-KW"/>
</dbReference>
<evidence type="ECO:0000256" key="6">
    <source>
        <dbReference type="HAMAP-Rule" id="MF_00267"/>
    </source>
</evidence>
<dbReference type="Proteomes" id="UP000494161">
    <property type="component" value="Unassembled WGS sequence"/>
</dbReference>
<dbReference type="InterPro" id="IPR007874">
    <property type="entry name" value="MinC_N"/>
</dbReference>
<dbReference type="GO" id="GO:1901891">
    <property type="term" value="P:regulation of cell septum assembly"/>
    <property type="evidence" value="ECO:0007669"/>
    <property type="project" value="InterPro"/>
</dbReference>
<feature type="compositionally biased region" description="Basic and acidic residues" evidence="7">
    <location>
        <begin position="152"/>
        <end position="169"/>
    </location>
</feature>
<evidence type="ECO:0000256" key="7">
    <source>
        <dbReference type="SAM" id="MobiDB-lite"/>
    </source>
</evidence>
<evidence type="ECO:0000256" key="3">
    <source>
        <dbReference type="ARBA" id="ARBA00023210"/>
    </source>
</evidence>
<dbReference type="Gene3D" id="3.30.70.260">
    <property type="match status" value="1"/>
</dbReference>
<evidence type="ECO:0000259" key="9">
    <source>
        <dbReference type="Pfam" id="PF05209"/>
    </source>
</evidence>
<feature type="domain" description="Septum formation inhibitor MinC C-terminal" evidence="8">
    <location>
        <begin position="203"/>
        <end position="305"/>
    </location>
</feature>
<dbReference type="SUPFAM" id="SSF63848">
    <property type="entry name" value="Cell-division inhibitor MinC, C-terminal domain"/>
    <property type="match status" value="1"/>
</dbReference>
<comment type="subunit">
    <text evidence="6">Interacts with MinD and FtsZ.</text>
</comment>
<feature type="compositionally biased region" description="Low complexity" evidence="7">
    <location>
        <begin position="137"/>
        <end position="151"/>
    </location>
</feature>
<evidence type="ECO:0000313" key="10">
    <source>
        <dbReference type="EMBL" id="CAB3819695.1"/>
    </source>
</evidence>
<dbReference type="PANTHER" id="PTHR34108">
    <property type="entry name" value="SEPTUM SITE-DETERMINING PROTEIN MINC"/>
    <property type="match status" value="1"/>
</dbReference>
<dbReference type="InterPro" id="IPR013033">
    <property type="entry name" value="MinC"/>
</dbReference>
<dbReference type="Pfam" id="PF05209">
    <property type="entry name" value="MinC_N"/>
    <property type="match status" value="1"/>
</dbReference>
<dbReference type="AlphaFoldDB" id="A0A6S7CS64"/>
<dbReference type="EMBL" id="CADILJ010000001">
    <property type="protein sequence ID" value="CAB3938665.1"/>
    <property type="molecule type" value="Genomic_DNA"/>
</dbReference>
<evidence type="ECO:0000256" key="1">
    <source>
        <dbReference type="ARBA" id="ARBA00006291"/>
    </source>
</evidence>
<comment type="similarity">
    <text evidence="1 6">Belongs to the MinC family.</text>
</comment>
<dbReference type="GO" id="GO:0051302">
    <property type="term" value="P:regulation of cell division"/>
    <property type="evidence" value="ECO:0007669"/>
    <property type="project" value="InterPro"/>
</dbReference>
<feature type="compositionally biased region" description="Low complexity" evidence="7">
    <location>
        <begin position="172"/>
        <end position="201"/>
    </location>
</feature>
<evidence type="ECO:0000256" key="5">
    <source>
        <dbReference type="ARBA" id="ARBA00025606"/>
    </source>
</evidence>
<proteinExistence type="inferred from homology"/>
<reference evidence="12 13" key="1">
    <citation type="submission" date="2020-04" db="EMBL/GenBank/DDBJ databases">
        <authorList>
            <person name="De Canck E."/>
        </authorList>
    </citation>
    <scope>NUCLEOTIDE SEQUENCE [LARGE SCALE GENOMIC DNA]</scope>
    <source>
        <strain evidence="10 12">LMG 3328</strain>
        <strain evidence="11 13">LMG 7053</strain>
    </source>
</reference>
<keyword evidence="2 6" id="KW-0132">Cell division</keyword>
<feature type="region of interest" description="Disordered" evidence="7">
    <location>
        <begin position="137"/>
        <end position="203"/>
    </location>
</feature>
<dbReference type="Gene3D" id="2.160.20.70">
    <property type="match status" value="1"/>
</dbReference>
<dbReference type="PANTHER" id="PTHR34108:SF1">
    <property type="entry name" value="SEPTUM SITE-DETERMINING PROTEIN MINC"/>
    <property type="match status" value="1"/>
</dbReference>
<name>A0A6S7CS64_9BURK</name>
<evidence type="ECO:0000313" key="13">
    <source>
        <dbReference type="Proteomes" id="UP000494161"/>
    </source>
</evidence>
<sequence>MNTESLALDFKSATLYAIRVVLHSADPARLNAALAKRMADAGSFFENEPVVIDASRVEDAIDWPALVAALRGHNLPPIGVVAEGANLAAARAAGLTPVELSTPAARPAQVIDTAPPNDVATPVPSVPAAAVEIAPAPTAAAEAPAGKATEGASEKATEKTADKSADKTAGKPAAEPLPERAAASTTSAPSPTPAAPQSSSALVITKPLRSGQRVYARHTDLVVIGMVSQGAEVIADGNVHVYGPLRGKAMAGARGDTSARIFTTHLDAELLAVAGVYRVVEDKLDRSLHNQPALVRLDGDTLRIEALKA</sequence>
<evidence type="ECO:0000259" key="8">
    <source>
        <dbReference type="Pfam" id="PF03775"/>
    </source>
</evidence>
<dbReference type="InterPro" id="IPR016098">
    <property type="entry name" value="CAP/MinC_C"/>
</dbReference>
<keyword evidence="3 6" id="KW-0717">Septation</keyword>
<dbReference type="InterPro" id="IPR036145">
    <property type="entry name" value="MinC_C_sf"/>
</dbReference>
<comment type="function">
    <text evidence="5 6">Cell division inhibitor that blocks the formation of polar Z ring septums. Rapidly oscillates between the poles of the cell to destabilize FtsZ filaments that have formed before they mature into polar Z rings. Prevents FtsZ polymerization.</text>
</comment>
<feature type="domain" description="Septum formation inhibitor MinC N-terminal" evidence="9">
    <location>
        <begin position="8"/>
        <end position="77"/>
    </location>
</feature>
<dbReference type="Proteomes" id="UP000494122">
    <property type="component" value="Unassembled WGS sequence"/>
</dbReference>
<evidence type="ECO:0000256" key="2">
    <source>
        <dbReference type="ARBA" id="ARBA00022618"/>
    </source>
</evidence>
<dbReference type="HAMAP" id="MF_00267">
    <property type="entry name" value="MinC"/>
    <property type="match status" value="1"/>
</dbReference>
<keyword evidence="4 6" id="KW-0131">Cell cycle</keyword>
<evidence type="ECO:0000256" key="4">
    <source>
        <dbReference type="ARBA" id="ARBA00023306"/>
    </source>
</evidence>
<evidence type="ECO:0000313" key="12">
    <source>
        <dbReference type="Proteomes" id="UP000494122"/>
    </source>
</evidence>
<dbReference type="Pfam" id="PF03775">
    <property type="entry name" value="MinC_C"/>
    <property type="match status" value="1"/>
</dbReference>
<dbReference type="InterPro" id="IPR005526">
    <property type="entry name" value="Septum_form_inhib_MinC_C"/>
</dbReference>